<dbReference type="EMBL" id="HACA01022120">
    <property type="protein sequence ID" value="CDW39481.1"/>
    <property type="molecule type" value="Transcribed_RNA"/>
</dbReference>
<accession>A0A0K2UP35</accession>
<protein>
    <submittedName>
        <fullName evidence="1">Uncharacterized protein</fullName>
    </submittedName>
</protein>
<organism evidence="1">
    <name type="scientific">Lepeophtheirus salmonis</name>
    <name type="common">Salmon louse</name>
    <name type="synonym">Caligus salmonis</name>
    <dbReference type="NCBI Taxonomy" id="72036"/>
    <lineage>
        <taxon>Eukaryota</taxon>
        <taxon>Metazoa</taxon>
        <taxon>Ecdysozoa</taxon>
        <taxon>Arthropoda</taxon>
        <taxon>Crustacea</taxon>
        <taxon>Multicrustacea</taxon>
        <taxon>Hexanauplia</taxon>
        <taxon>Copepoda</taxon>
        <taxon>Siphonostomatoida</taxon>
        <taxon>Caligidae</taxon>
        <taxon>Lepeophtheirus</taxon>
    </lineage>
</organism>
<dbReference type="AlphaFoldDB" id="A0A0K2UP35"/>
<sequence length="57" mass="6282">MERQSQINVHITQLTPCRFPFSKQVPTRINSSSSKPLSGSGPGRRLCLKLEVVGLSD</sequence>
<name>A0A0K2UP35_LEPSM</name>
<evidence type="ECO:0000313" key="1">
    <source>
        <dbReference type="EMBL" id="CDW39481.1"/>
    </source>
</evidence>
<reference evidence="1" key="1">
    <citation type="submission" date="2014-05" db="EMBL/GenBank/DDBJ databases">
        <authorList>
            <person name="Chronopoulou M."/>
        </authorList>
    </citation>
    <scope>NUCLEOTIDE SEQUENCE</scope>
    <source>
        <tissue evidence="1">Whole organism</tissue>
    </source>
</reference>
<proteinExistence type="predicted"/>